<dbReference type="EMBL" id="JACHID010000009">
    <property type="protein sequence ID" value="MBB5022283.1"/>
    <property type="molecule type" value="Genomic_DNA"/>
</dbReference>
<comment type="subunit">
    <text evidence="6">Part of the ribosomal stalk of the 50S ribosomal subunit. The N-terminus interacts with L11 and the large rRNA to form the base of the stalk. The C-terminus forms an elongated spine to which L12 dimers bind in a sequential fashion forming a multimeric L10(L12)X complex.</text>
</comment>
<dbReference type="GO" id="GO:0006412">
    <property type="term" value="P:translation"/>
    <property type="evidence" value="ECO:0007669"/>
    <property type="project" value="UniProtKB-UniRule"/>
</dbReference>
<keyword evidence="3 6" id="KW-0689">Ribosomal protein</keyword>
<protein>
    <recommendedName>
        <fullName evidence="5 6">Large ribosomal subunit protein uL10</fullName>
    </recommendedName>
</protein>
<dbReference type="NCBIfam" id="NF000955">
    <property type="entry name" value="PRK00099.1-1"/>
    <property type="match status" value="1"/>
</dbReference>
<proteinExistence type="inferred from homology"/>
<dbReference type="HAMAP" id="MF_00362">
    <property type="entry name" value="Ribosomal_uL10"/>
    <property type="match status" value="1"/>
</dbReference>
<dbReference type="SUPFAM" id="SSF160369">
    <property type="entry name" value="Ribosomal protein L10-like"/>
    <property type="match status" value="1"/>
</dbReference>
<comment type="similarity">
    <text evidence="2 6">Belongs to the universal ribosomal protein uL10 family.</text>
</comment>
<dbReference type="GO" id="GO:0070180">
    <property type="term" value="F:large ribosomal subunit rRNA binding"/>
    <property type="evidence" value="ECO:0007669"/>
    <property type="project" value="UniProtKB-UniRule"/>
</dbReference>
<dbReference type="InterPro" id="IPR022973">
    <property type="entry name" value="Ribosomal_uL10_bac"/>
</dbReference>
<dbReference type="InterPro" id="IPR047865">
    <property type="entry name" value="Ribosomal_uL10_bac_type"/>
</dbReference>
<evidence type="ECO:0000256" key="5">
    <source>
        <dbReference type="ARBA" id="ARBA00035202"/>
    </source>
</evidence>
<name>A0A7W7Y554_9BACT</name>
<dbReference type="InterPro" id="IPR002363">
    <property type="entry name" value="Ribosomal_uL10_CS_bac"/>
</dbReference>
<evidence type="ECO:0000256" key="6">
    <source>
        <dbReference type="HAMAP-Rule" id="MF_00362"/>
    </source>
</evidence>
<dbReference type="GO" id="GO:0003735">
    <property type="term" value="F:structural constituent of ribosome"/>
    <property type="evidence" value="ECO:0007669"/>
    <property type="project" value="InterPro"/>
</dbReference>
<dbReference type="PROSITE" id="PS01109">
    <property type="entry name" value="RIBOSOMAL_L10"/>
    <property type="match status" value="1"/>
</dbReference>
<dbReference type="RefSeq" id="WP_183732512.1">
    <property type="nucleotide sequence ID" value="NZ_JACHID010000009.1"/>
</dbReference>
<keyword evidence="4 6" id="KW-0687">Ribonucleoprotein</keyword>
<dbReference type="Gene3D" id="6.10.250.290">
    <property type="match status" value="1"/>
</dbReference>
<evidence type="ECO:0000256" key="1">
    <source>
        <dbReference type="ARBA" id="ARBA00002633"/>
    </source>
</evidence>
<evidence type="ECO:0000313" key="8">
    <source>
        <dbReference type="Proteomes" id="UP000528322"/>
    </source>
</evidence>
<dbReference type="CDD" id="cd05797">
    <property type="entry name" value="Ribosomal_L10"/>
    <property type="match status" value="1"/>
</dbReference>
<organism evidence="7 8">
    <name type="scientific">Desulfurispira natronophila</name>
    <dbReference type="NCBI Taxonomy" id="682562"/>
    <lineage>
        <taxon>Bacteria</taxon>
        <taxon>Pseudomonadati</taxon>
        <taxon>Chrysiogenota</taxon>
        <taxon>Chrysiogenia</taxon>
        <taxon>Chrysiogenales</taxon>
        <taxon>Chrysiogenaceae</taxon>
        <taxon>Desulfurispira</taxon>
    </lineage>
</organism>
<dbReference type="InterPro" id="IPR001790">
    <property type="entry name" value="Ribosomal_uL10"/>
</dbReference>
<dbReference type="Pfam" id="PF00466">
    <property type="entry name" value="Ribosomal_L10"/>
    <property type="match status" value="1"/>
</dbReference>
<evidence type="ECO:0000256" key="4">
    <source>
        <dbReference type="ARBA" id="ARBA00023274"/>
    </source>
</evidence>
<reference evidence="7 8" key="1">
    <citation type="submission" date="2020-08" db="EMBL/GenBank/DDBJ databases">
        <title>Genomic Encyclopedia of Type Strains, Phase IV (KMG-IV): sequencing the most valuable type-strain genomes for metagenomic binning, comparative biology and taxonomic classification.</title>
        <authorList>
            <person name="Goeker M."/>
        </authorList>
    </citation>
    <scope>NUCLEOTIDE SEQUENCE [LARGE SCALE GENOMIC DNA]</scope>
    <source>
        <strain evidence="7 8">DSM 22071</strain>
    </source>
</reference>
<comment type="caution">
    <text evidence="7">The sequence shown here is derived from an EMBL/GenBank/DDBJ whole genome shotgun (WGS) entry which is preliminary data.</text>
</comment>
<evidence type="ECO:0000313" key="7">
    <source>
        <dbReference type="EMBL" id="MBB5022283.1"/>
    </source>
</evidence>
<keyword evidence="6" id="KW-0694">RNA-binding</keyword>
<gene>
    <name evidence="6" type="primary">rplJ</name>
    <name evidence="7" type="ORF">HNR37_001615</name>
</gene>
<keyword evidence="8" id="KW-1185">Reference proteome</keyword>
<accession>A0A7W7Y554</accession>
<sequence length="174" mass="18775">MKEATLKKKQQVVDEVISMSEGSAGVILCNYSGLTVSAVNKFRNELRQMGAQYKVVKNTMIRRAFADVEGLDEHLHGTTGVVYTGSDFGAAAKCVATFAKDHKDAITVKCGVYEGKVISRDDVIAISELPPREVLIAKLLGSLNAPITNFVGVLGGVPRKFLYLLNGIKDQKSA</sequence>
<dbReference type="PANTHER" id="PTHR11560">
    <property type="entry name" value="39S RIBOSOMAL PROTEIN L10, MITOCHONDRIAL"/>
    <property type="match status" value="1"/>
</dbReference>
<comment type="function">
    <text evidence="1 6">Forms part of the ribosomal stalk, playing a central role in the interaction of the ribosome with GTP-bound translation factors.</text>
</comment>
<evidence type="ECO:0000256" key="2">
    <source>
        <dbReference type="ARBA" id="ARBA00008889"/>
    </source>
</evidence>
<keyword evidence="6" id="KW-0699">rRNA-binding</keyword>
<dbReference type="GO" id="GO:0015934">
    <property type="term" value="C:large ribosomal subunit"/>
    <property type="evidence" value="ECO:0007669"/>
    <property type="project" value="InterPro"/>
</dbReference>
<dbReference type="InterPro" id="IPR043141">
    <property type="entry name" value="Ribosomal_uL10-like_sf"/>
</dbReference>
<dbReference type="Gene3D" id="3.30.70.1730">
    <property type="match status" value="1"/>
</dbReference>
<dbReference type="AlphaFoldDB" id="A0A7W7Y554"/>
<dbReference type="Proteomes" id="UP000528322">
    <property type="component" value="Unassembled WGS sequence"/>
</dbReference>
<evidence type="ECO:0000256" key="3">
    <source>
        <dbReference type="ARBA" id="ARBA00022980"/>
    </source>
</evidence>